<dbReference type="Proteomes" id="UP001057291">
    <property type="component" value="Unassembled WGS sequence"/>
</dbReference>
<dbReference type="Gene3D" id="3.40.640.10">
    <property type="entry name" value="Type I PLP-dependent aspartate aminotransferase-like (Major domain)"/>
    <property type="match status" value="1"/>
</dbReference>
<dbReference type="GO" id="GO:0031071">
    <property type="term" value="F:cysteine desulfurase activity"/>
    <property type="evidence" value="ECO:0007669"/>
    <property type="project" value="UniProtKB-EC"/>
</dbReference>
<dbReference type="Gene3D" id="1.10.260.50">
    <property type="match status" value="1"/>
</dbReference>
<accession>A0AAV4LA50</accession>
<evidence type="ECO:0000256" key="5">
    <source>
        <dbReference type="ARBA" id="ARBA00022898"/>
    </source>
</evidence>
<comment type="caution">
    <text evidence="10">The sequence shown here is derived from an EMBL/GenBank/DDBJ whole genome shotgun (WGS) entry which is preliminary data.</text>
</comment>
<proteinExistence type="inferred from homology"/>
<dbReference type="AlphaFoldDB" id="A0AAV4LA50"/>
<dbReference type="SUPFAM" id="SSF53383">
    <property type="entry name" value="PLP-dependent transferases"/>
    <property type="match status" value="1"/>
</dbReference>
<keyword evidence="7" id="KW-0411">Iron-sulfur</keyword>
<dbReference type="InterPro" id="IPR015424">
    <property type="entry name" value="PyrdxlP-dep_Trfase"/>
</dbReference>
<gene>
    <name evidence="10" type="ORF">DNHGIG_02120</name>
</gene>
<evidence type="ECO:0000313" key="10">
    <source>
        <dbReference type="EMBL" id="GIM44663.1"/>
    </source>
</evidence>
<evidence type="ECO:0000256" key="2">
    <source>
        <dbReference type="ARBA" id="ARBA00006490"/>
    </source>
</evidence>
<dbReference type="InterPro" id="IPR016454">
    <property type="entry name" value="Cysteine_dSase"/>
</dbReference>
<dbReference type="PIRSF" id="PIRSF005572">
    <property type="entry name" value="NifS"/>
    <property type="match status" value="1"/>
</dbReference>
<evidence type="ECO:0000259" key="9">
    <source>
        <dbReference type="Pfam" id="PF00266"/>
    </source>
</evidence>
<evidence type="ECO:0000256" key="8">
    <source>
        <dbReference type="ARBA" id="ARBA00050776"/>
    </source>
</evidence>
<dbReference type="FunFam" id="3.40.640.10:FF:000084">
    <property type="entry name" value="IscS-like cysteine desulfurase"/>
    <property type="match status" value="1"/>
</dbReference>
<dbReference type="Gene3D" id="3.90.1150.10">
    <property type="entry name" value="Aspartate Aminotransferase, domain 1"/>
    <property type="match status" value="1"/>
</dbReference>
<protein>
    <submittedName>
        <fullName evidence="10">Cysteine desulfurase</fullName>
    </submittedName>
</protein>
<comment type="cofactor">
    <cofactor evidence="1">
        <name>pyridoxal 5'-phosphate</name>
        <dbReference type="ChEBI" id="CHEBI:597326"/>
    </cofactor>
</comment>
<keyword evidence="5" id="KW-0663">Pyridoxal phosphate</keyword>
<evidence type="ECO:0000256" key="4">
    <source>
        <dbReference type="ARBA" id="ARBA00022723"/>
    </source>
</evidence>
<keyword evidence="6" id="KW-0408">Iron</keyword>
<dbReference type="GO" id="GO:0046872">
    <property type="term" value="F:metal ion binding"/>
    <property type="evidence" value="ECO:0007669"/>
    <property type="project" value="UniProtKB-KW"/>
</dbReference>
<comment type="catalytic activity">
    <reaction evidence="8">
        <text>(sulfur carrier)-H + L-cysteine = (sulfur carrier)-SH + L-alanine</text>
        <dbReference type="Rhea" id="RHEA:43892"/>
        <dbReference type="Rhea" id="RHEA-COMP:14737"/>
        <dbReference type="Rhea" id="RHEA-COMP:14739"/>
        <dbReference type="ChEBI" id="CHEBI:29917"/>
        <dbReference type="ChEBI" id="CHEBI:35235"/>
        <dbReference type="ChEBI" id="CHEBI:57972"/>
        <dbReference type="ChEBI" id="CHEBI:64428"/>
        <dbReference type="EC" id="2.8.1.7"/>
    </reaction>
</comment>
<evidence type="ECO:0000256" key="1">
    <source>
        <dbReference type="ARBA" id="ARBA00001933"/>
    </source>
</evidence>
<dbReference type="EMBL" id="BOQE01000001">
    <property type="protein sequence ID" value="GIM44663.1"/>
    <property type="molecule type" value="Genomic_DNA"/>
</dbReference>
<keyword evidence="11" id="KW-1185">Reference proteome</keyword>
<feature type="domain" description="Aminotransferase class V" evidence="9">
    <location>
        <begin position="4"/>
        <end position="363"/>
    </location>
</feature>
<dbReference type="Pfam" id="PF00266">
    <property type="entry name" value="Aminotran_5"/>
    <property type="match status" value="1"/>
</dbReference>
<name>A0AAV4LA50_9BACL</name>
<dbReference type="InterPro" id="IPR015422">
    <property type="entry name" value="PyrdxlP-dep_Trfase_small"/>
</dbReference>
<dbReference type="PANTHER" id="PTHR11601:SF34">
    <property type="entry name" value="CYSTEINE DESULFURASE"/>
    <property type="match status" value="1"/>
</dbReference>
<dbReference type="RefSeq" id="WP_282197932.1">
    <property type="nucleotide sequence ID" value="NZ_BOQE01000001.1"/>
</dbReference>
<keyword evidence="3" id="KW-0808">Transferase</keyword>
<organism evidence="10 11">
    <name type="scientific">Collibacillus ludicampi</name>
    <dbReference type="NCBI Taxonomy" id="2771369"/>
    <lineage>
        <taxon>Bacteria</taxon>
        <taxon>Bacillati</taxon>
        <taxon>Bacillota</taxon>
        <taxon>Bacilli</taxon>
        <taxon>Bacillales</taxon>
        <taxon>Alicyclobacillaceae</taxon>
        <taxon>Collibacillus</taxon>
    </lineage>
</organism>
<dbReference type="PANTHER" id="PTHR11601">
    <property type="entry name" value="CYSTEINE DESULFURYLASE FAMILY MEMBER"/>
    <property type="match status" value="1"/>
</dbReference>
<evidence type="ECO:0000256" key="3">
    <source>
        <dbReference type="ARBA" id="ARBA00022679"/>
    </source>
</evidence>
<evidence type="ECO:0000256" key="7">
    <source>
        <dbReference type="ARBA" id="ARBA00023014"/>
    </source>
</evidence>
<evidence type="ECO:0000313" key="11">
    <source>
        <dbReference type="Proteomes" id="UP001057291"/>
    </source>
</evidence>
<comment type="similarity">
    <text evidence="2">Belongs to the class-V pyridoxal-phosphate-dependent aminotransferase family. NifS/IscS subfamily.</text>
</comment>
<keyword evidence="4" id="KW-0479">Metal-binding</keyword>
<dbReference type="InterPro" id="IPR015421">
    <property type="entry name" value="PyrdxlP-dep_Trfase_major"/>
</dbReference>
<dbReference type="InterPro" id="IPR000192">
    <property type="entry name" value="Aminotrans_V_dom"/>
</dbReference>
<evidence type="ECO:0000256" key="6">
    <source>
        <dbReference type="ARBA" id="ARBA00023004"/>
    </source>
</evidence>
<reference evidence="10" key="1">
    <citation type="journal article" date="2023" name="Int. J. Syst. Evol. Microbiol.">
        <title>Collibacillus ludicampi gen. nov., sp. nov., a new soil bacterium of the family Alicyclobacillaceae.</title>
        <authorList>
            <person name="Jojima T."/>
            <person name="Ioku Y."/>
            <person name="Fukuta Y."/>
            <person name="Shirasaka N."/>
            <person name="Matsumura Y."/>
            <person name="Mori M."/>
        </authorList>
    </citation>
    <scope>NUCLEOTIDE SEQUENCE</scope>
    <source>
        <strain evidence="10">TP075</strain>
    </source>
</reference>
<dbReference type="GO" id="GO:0051536">
    <property type="term" value="F:iron-sulfur cluster binding"/>
    <property type="evidence" value="ECO:0007669"/>
    <property type="project" value="UniProtKB-KW"/>
</dbReference>
<sequence length="378" mass="41002">MSNIYLDNAATTPVHPSVQEAMEPFLSQTFGNPSSIHRYGRLAKQAIEKAREQVAHAIGAEPAEIVFTSGGTEADNSALIGTVLANRDRGKHIVTTAIEHHAILHTCEFLEEMGCTVTYVAPEKDGIVSVERVIEAIREDTVLVSVMYANNETGAIQPVDTIAEICQEREIAFHTDAVQAVPVLPIDVKKEGFTLLSLSGHKLHGPKGVGALYVSRTAKWTPLLRGGSQERNRRAGTENLAAIVGLGVAMERIKENQNRTAQHLQMLRERMIAILREGIQEIIIHTPDCSIPSILSVAFPGVPADITLMNLDLQGVAASSGSACTAGSLEPSHVLLAMGIDPKIVRSSIRFSFSEQNTLEEVTEAARKTVEIINRLRK</sequence>